<evidence type="ECO:0000313" key="1">
    <source>
        <dbReference type="EMBL" id="KAJ2936369.1"/>
    </source>
</evidence>
<dbReference type="OrthoDB" id="1562405at2759"/>
<proteinExistence type="predicted"/>
<reference evidence="1" key="1">
    <citation type="submission" date="2022-06" db="EMBL/GenBank/DDBJ databases">
        <title>Genome Sequence of Candolleomyces eurysporus.</title>
        <authorList>
            <person name="Buettner E."/>
        </authorList>
    </citation>
    <scope>NUCLEOTIDE SEQUENCE</scope>
    <source>
        <strain evidence="1">VTCC 930004</strain>
    </source>
</reference>
<dbReference type="AlphaFoldDB" id="A0A9W8MPW9"/>
<gene>
    <name evidence="1" type="ORF">H1R20_g725</name>
</gene>
<comment type="caution">
    <text evidence="1">The sequence shown here is derived from an EMBL/GenBank/DDBJ whole genome shotgun (WGS) entry which is preliminary data.</text>
</comment>
<feature type="non-terminal residue" evidence="1">
    <location>
        <position position="1"/>
    </location>
</feature>
<dbReference type="Proteomes" id="UP001140091">
    <property type="component" value="Unassembled WGS sequence"/>
</dbReference>
<name>A0A9W8MPW9_9AGAR</name>
<sequence length="310" mass="34203">MDVIGGSLGVTNPYALRDTAEHWWSREGRAGVQECIILWTPWYWEDALGPGATCHSIKAHKLLAQLQTPKRCKCCRKYFSPNVGPKLFRLAGIFHLLPPADILHENLDDFPNEALVMQAVAAKFLQVIVSGSDPWYIVNIPVLQKLDIQGILCKDRVVRHEDQAEDNVDMKIGIPSIRGDFKLALIYSVLLAIQTVTSLGTPPPPPPAGTPSHPTTVKHSPISFALELDIGTLQVFRTLPKRDIVTRIDRFNSVVTSKVFIGVKGESGRLKIPSGFVVSDLVFDTTIVIKALQHIAHITEAGRSGTLLLR</sequence>
<evidence type="ECO:0000313" key="2">
    <source>
        <dbReference type="Proteomes" id="UP001140091"/>
    </source>
</evidence>
<accession>A0A9W8MPW9</accession>
<organism evidence="1 2">
    <name type="scientific">Candolleomyces eurysporus</name>
    <dbReference type="NCBI Taxonomy" id="2828524"/>
    <lineage>
        <taxon>Eukaryota</taxon>
        <taxon>Fungi</taxon>
        <taxon>Dikarya</taxon>
        <taxon>Basidiomycota</taxon>
        <taxon>Agaricomycotina</taxon>
        <taxon>Agaricomycetes</taxon>
        <taxon>Agaricomycetidae</taxon>
        <taxon>Agaricales</taxon>
        <taxon>Agaricineae</taxon>
        <taxon>Psathyrellaceae</taxon>
        <taxon>Candolleomyces</taxon>
    </lineage>
</organism>
<keyword evidence="2" id="KW-1185">Reference proteome</keyword>
<dbReference type="EMBL" id="JANBPK010000083">
    <property type="protein sequence ID" value="KAJ2936369.1"/>
    <property type="molecule type" value="Genomic_DNA"/>
</dbReference>
<protein>
    <submittedName>
        <fullName evidence="1">Uncharacterized protein</fullName>
    </submittedName>
</protein>